<dbReference type="PROSITE" id="PS00674">
    <property type="entry name" value="AAA"/>
    <property type="match status" value="1"/>
</dbReference>
<name>A0AAN7PJ17_9COLE</name>
<dbReference type="InterPro" id="IPR027417">
    <property type="entry name" value="P-loop_NTPase"/>
</dbReference>
<reference evidence="7" key="1">
    <citation type="submission" date="2023-01" db="EMBL/GenBank/DDBJ databases">
        <title>Key to firefly adult light organ development and bioluminescence: homeobox transcription factors regulate luciferase expression and transportation to peroxisome.</title>
        <authorList>
            <person name="Fu X."/>
        </authorList>
    </citation>
    <scope>NUCLEOTIDE SEQUENCE [LARGE SCALE GENOMIC DNA]</scope>
</reference>
<proteinExistence type="predicted"/>
<dbReference type="PANTHER" id="PTHR23077">
    <property type="entry name" value="AAA-FAMILY ATPASE"/>
    <property type="match status" value="1"/>
</dbReference>
<keyword evidence="2" id="KW-0547">Nucleotide-binding</keyword>
<dbReference type="Gene3D" id="3.40.50.300">
    <property type="entry name" value="P-loop containing nucleotide triphosphate hydrolases"/>
    <property type="match status" value="2"/>
</dbReference>
<dbReference type="SUPFAM" id="SSF52540">
    <property type="entry name" value="P-loop containing nucleoside triphosphate hydrolases"/>
    <property type="match status" value="2"/>
</dbReference>
<gene>
    <name evidence="6" type="ORF">RN001_003935</name>
</gene>
<protein>
    <recommendedName>
        <fullName evidence="8">Spermatogenesis-associated protein 5</fullName>
    </recommendedName>
</protein>
<dbReference type="InterPro" id="IPR041569">
    <property type="entry name" value="AAA_lid_3"/>
</dbReference>
<dbReference type="Pfam" id="PF00004">
    <property type="entry name" value="AAA"/>
    <property type="match status" value="2"/>
</dbReference>
<dbReference type="Pfam" id="PF17862">
    <property type="entry name" value="AAA_lid_3"/>
    <property type="match status" value="2"/>
</dbReference>
<evidence type="ECO:0000256" key="2">
    <source>
        <dbReference type="ARBA" id="ARBA00022741"/>
    </source>
</evidence>
<accession>A0AAN7PJ17</accession>
<evidence type="ECO:0000259" key="4">
    <source>
        <dbReference type="SMART" id="SM00233"/>
    </source>
</evidence>
<dbReference type="SUPFAM" id="SSF50729">
    <property type="entry name" value="PH domain-like"/>
    <property type="match status" value="1"/>
</dbReference>
<evidence type="ECO:0000256" key="3">
    <source>
        <dbReference type="ARBA" id="ARBA00022840"/>
    </source>
</evidence>
<dbReference type="InterPro" id="IPR001849">
    <property type="entry name" value="PH_domain"/>
</dbReference>
<evidence type="ECO:0000313" key="7">
    <source>
        <dbReference type="Proteomes" id="UP001353858"/>
    </source>
</evidence>
<dbReference type="Gene3D" id="1.10.8.60">
    <property type="match status" value="2"/>
</dbReference>
<dbReference type="FunFam" id="3.40.50.300:FF:000018">
    <property type="entry name" value="Cell division control 48"/>
    <property type="match status" value="1"/>
</dbReference>
<evidence type="ECO:0000259" key="5">
    <source>
        <dbReference type="SMART" id="SM00382"/>
    </source>
</evidence>
<dbReference type="Proteomes" id="UP001353858">
    <property type="component" value="Unassembled WGS sequence"/>
</dbReference>
<comment type="caution">
    <text evidence="6">The sequence shown here is derived from an EMBL/GenBank/DDBJ whole genome shotgun (WGS) entry which is preliminary data.</text>
</comment>
<dbReference type="InterPro" id="IPR003960">
    <property type="entry name" value="ATPase_AAA_CS"/>
</dbReference>
<feature type="domain" description="AAA+ ATPase" evidence="5">
    <location>
        <begin position="662"/>
        <end position="799"/>
    </location>
</feature>
<evidence type="ECO:0000313" key="6">
    <source>
        <dbReference type="EMBL" id="KAK4887664.1"/>
    </source>
</evidence>
<organism evidence="6 7">
    <name type="scientific">Aquatica leii</name>
    <dbReference type="NCBI Taxonomy" id="1421715"/>
    <lineage>
        <taxon>Eukaryota</taxon>
        <taxon>Metazoa</taxon>
        <taxon>Ecdysozoa</taxon>
        <taxon>Arthropoda</taxon>
        <taxon>Hexapoda</taxon>
        <taxon>Insecta</taxon>
        <taxon>Pterygota</taxon>
        <taxon>Neoptera</taxon>
        <taxon>Endopterygota</taxon>
        <taxon>Coleoptera</taxon>
        <taxon>Polyphaga</taxon>
        <taxon>Elateriformia</taxon>
        <taxon>Elateroidea</taxon>
        <taxon>Lampyridae</taxon>
        <taxon>Luciolinae</taxon>
        <taxon>Aquatica</taxon>
    </lineage>
</organism>
<dbReference type="GO" id="GO:0005737">
    <property type="term" value="C:cytoplasm"/>
    <property type="evidence" value="ECO:0007669"/>
    <property type="project" value="TreeGrafter"/>
</dbReference>
<dbReference type="GO" id="GO:0016887">
    <property type="term" value="F:ATP hydrolysis activity"/>
    <property type="evidence" value="ECO:0007669"/>
    <property type="project" value="InterPro"/>
</dbReference>
<sequence>MPTEVAMSATHSSLVNNSVSSPICSEIKSGSLTLIAMNGRRQGVNVKVYRTSLEHFAVLYPQKKICRPLGVINLRHTTVENLNEKQAGFKVRQQGYDTPMTLTFLCESSRELDTWLETLFLHSRFQSITSKNSKMTSPRNNKKGSTLWTQCEICKAYILHVNKELHSENCPPDLLNVNQDFIFNNILYGTVDVKANEEIKGITPHECTNLVFLSQSVIQLCELSIGEYVIVSDGVKSSAHRVWPTTEKSITSVLFTKNGLDLTFEKECKVTVSKVKTSKPASKITILAINITEVSNDLINRLQKMHLKRLLTVGNKISILYFGRLLHFEVKSVNTSEPLEDALKDLKIEPEFYEITENTIWKIFRNQEEYQKEVTKTNPFAKIGGLDEEISEIRDIINLALGKSKTLSGALITRGVLLYGSSGTGKTMLIEAFTSSYNAYIVNVNKLNLNEETDVIFNNVFKHAPTIVVIDEIDTVCPVRNSRVGEAEKKIMTNLLTLFDRINEPNSKVFVLAVSNKPDSIDPSFRRCGRLDREIEISTPNPKARLDIIKKLLMNVCNDVSDDEFKEISYAAHGFVGTDLVALCSRAALHATKRKSNKLSFQDLKFALTRVRPSAMRDVQIEVPNVKWSDIGGQEHLKLILRQAVEWPLKHPQSFVRLGITPPRGVLMFGPPGCSKTMIAKALATESGLNFLSIKGPELFSKWVGESERAVREVFRKARQVAPSVIFFDEIDALGGERSSGSSTSVQERVLAQLLTELDGVTPLGDVTVLAATNRPDRIDKALLRPGRLDRIVYVPLPDDNTRRDIFTLKINKMPVLNVDINELVKRTEGYSGAEVNAVCHEAAMKALEENLNAENVEMLHFDKALEIVTPRTPSSLLSIYDEYLK</sequence>
<dbReference type="EMBL" id="JARPUR010000001">
    <property type="protein sequence ID" value="KAK4887664.1"/>
    <property type="molecule type" value="Genomic_DNA"/>
</dbReference>
<dbReference type="FunFam" id="1.10.8.60:FF:000069">
    <property type="entry name" value="spermatogenesis-associated protein 5 isoform X1"/>
    <property type="match status" value="1"/>
</dbReference>
<keyword evidence="7" id="KW-1185">Reference proteome</keyword>
<dbReference type="InterPro" id="IPR003959">
    <property type="entry name" value="ATPase_AAA_core"/>
</dbReference>
<dbReference type="CDD" id="cd19511">
    <property type="entry name" value="RecA-like_CDC48_r2-like"/>
    <property type="match status" value="1"/>
</dbReference>
<keyword evidence="3" id="KW-0067">ATP-binding</keyword>
<feature type="domain" description="PH" evidence="4">
    <location>
        <begin position="26"/>
        <end position="126"/>
    </location>
</feature>
<dbReference type="InterPro" id="IPR003593">
    <property type="entry name" value="AAA+_ATPase"/>
</dbReference>
<keyword evidence="1" id="KW-0677">Repeat</keyword>
<dbReference type="SMART" id="SM00233">
    <property type="entry name" value="PH"/>
    <property type="match status" value="1"/>
</dbReference>
<dbReference type="PANTHER" id="PTHR23077:SF27">
    <property type="entry name" value="ATPASE FAMILY GENE 2 PROTEIN HOMOLOG A"/>
    <property type="match status" value="1"/>
</dbReference>
<evidence type="ECO:0000256" key="1">
    <source>
        <dbReference type="ARBA" id="ARBA00022737"/>
    </source>
</evidence>
<dbReference type="AlphaFoldDB" id="A0AAN7PJ17"/>
<dbReference type="SMART" id="SM00382">
    <property type="entry name" value="AAA"/>
    <property type="match status" value="2"/>
</dbReference>
<feature type="domain" description="AAA+ ATPase" evidence="5">
    <location>
        <begin position="412"/>
        <end position="541"/>
    </location>
</feature>
<dbReference type="InterPro" id="IPR050168">
    <property type="entry name" value="AAA_ATPase_domain"/>
</dbReference>
<evidence type="ECO:0008006" key="8">
    <source>
        <dbReference type="Google" id="ProtNLM"/>
    </source>
</evidence>
<dbReference type="GO" id="GO:0005524">
    <property type="term" value="F:ATP binding"/>
    <property type="evidence" value="ECO:0007669"/>
    <property type="project" value="UniProtKB-KW"/>
</dbReference>